<feature type="domain" description="XdhC Rossmann" evidence="2">
    <location>
        <begin position="214"/>
        <end position="353"/>
    </location>
</feature>
<feature type="domain" description="XdhC- CoxI" evidence="1">
    <location>
        <begin position="17"/>
        <end position="80"/>
    </location>
</feature>
<dbReference type="PANTHER" id="PTHR30388:SF4">
    <property type="entry name" value="MOLYBDENUM COFACTOR INSERTION CHAPERONE PAOD"/>
    <property type="match status" value="1"/>
</dbReference>
<dbReference type="Pfam" id="PF02625">
    <property type="entry name" value="XdhC_CoxI"/>
    <property type="match status" value="1"/>
</dbReference>
<evidence type="ECO:0000259" key="1">
    <source>
        <dbReference type="Pfam" id="PF02625"/>
    </source>
</evidence>
<dbReference type="AlphaFoldDB" id="A0A6L7HTN4"/>
<evidence type="ECO:0000259" key="2">
    <source>
        <dbReference type="Pfam" id="PF13478"/>
    </source>
</evidence>
<dbReference type="Gene3D" id="3.40.50.720">
    <property type="entry name" value="NAD(P)-binding Rossmann-like Domain"/>
    <property type="match status" value="1"/>
</dbReference>
<name>A0A6L7HTN4_9GAMM</name>
<dbReference type="InterPro" id="IPR027051">
    <property type="entry name" value="XdhC_Rossmann_dom"/>
</dbReference>
<dbReference type="InterPro" id="IPR052698">
    <property type="entry name" value="MoCofactor_Util/Proc"/>
</dbReference>
<accession>A0A6L7HTN4</accession>
<dbReference type="RefSeq" id="WP_160793613.1">
    <property type="nucleotide sequence ID" value="NZ_WRPA01000001.1"/>
</dbReference>
<organism evidence="3 4">
    <name type="scientific">Shewanella insulae</name>
    <dbReference type="NCBI Taxonomy" id="2681496"/>
    <lineage>
        <taxon>Bacteria</taxon>
        <taxon>Pseudomonadati</taxon>
        <taxon>Pseudomonadota</taxon>
        <taxon>Gammaproteobacteria</taxon>
        <taxon>Alteromonadales</taxon>
        <taxon>Shewanellaceae</taxon>
        <taxon>Shewanella</taxon>
    </lineage>
</organism>
<dbReference type="Pfam" id="PF13478">
    <property type="entry name" value="XdhC_C"/>
    <property type="match status" value="1"/>
</dbReference>
<reference evidence="3 4" key="1">
    <citation type="submission" date="2019-12" db="EMBL/GenBank/DDBJ databases">
        <title>Shewanella insulae sp. nov., isolated from a tidal flat.</title>
        <authorList>
            <person name="Yoon J.-H."/>
        </authorList>
    </citation>
    <scope>NUCLEOTIDE SEQUENCE [LARGE SCALE GENOMIC DNA]</scope>
    <source>
        <strain evidence="3 4">JBTF-M18</strain>
    </source>
</reference>
<dbReference type="PANTHER" id="PTHR30388">
    <property type="entry name" value="ALDEHYDE OXIDOREDUCTASE MOLYBDENUM COFACTOR ASSEMBLY PROTEIN"/>
    <property type="match status" value="1"/>
</dbReference>
<sequence length="370" mass="39581">MSHHIEDLLNAWSAAPQDDWVLAVVTHVEGSAYRKVGAMMLIHGMGKSVGLVSGGCLEADLRRRAQKVIQTGQAASVCYDATDEADASYQLGCGGLVHLMLVPLCAANHYLHFQALKAALASQGRCHYQLDLVDASLSLDSTSAAGSSDSSGHSNVIGAQVWCSQQALDDAKAGWQLSDFPRPGILQGHSVQGEAVLCESASLVVPLRERHRIAIFGGGLDAQPVCQIAQQLGWRVDVVDRRTSYAREYDFVGANIIKLPVNELPQSFWTRLDGAIVMQHNLELDAQALAAIHQHARELSYLALLGPGHRRDRVLALAELDSASFNAYFSAPAGLALGGELPSSIALSILSECHGVLHGAKRVALKEVMA</sequence>
<dbReference type="EMBL" id="WRPA01000001">
    <property type="protein sequence ID" value="MXR67647.1"/>
    <property type="molecule type" value="Genomic_DNA"/>
</dbReference>
<dbReference type="Proteomes" id="UP000474778">
    <property type="component" value="Unassembled WGS sequence"/>
</dbReference>
<keyword evidence="4" id="KW-1185">Reference proteome</keyword>
<proteinExistence type="predicted"/>
<dbReference type="InterPro" id="IPR003777">
    <property type="entry name" value="XdhC_CoxI"/>
</dbReference>
<evidence type="ECO:0000313" key="4">
    <source>
        <dbReference type="Proteomes" id="UP000474778"/>
    </source>
</evidence>
<comment type="caution">
    <text evidence="3">The sequence shown here is derived from an EMBL/GenBank/DDBJ whole genome shotgun (WGS) entry which is preliminary data.</text>
</comment>
<gene>
    <name evidence="3" type="ORF">GNT65_03015</name>
</gene>
<evidence type="ECO:0000313" key="3">
    <source>
        <dbReference type="EMBL" id="MXR67647.1"/>
    </source>
</evidence>
<protein>
    <submittedName>
        <fullName evidence="3">XdhC/CoxI family protein</fullName>
    </submittedName>
</protein>